<dbReference type="AlphaFoldDB" id="Q7XQ71"/>
<name>Q7XQ71_ORYSJ</name>
<proteinExistence type="predicted"/>
<gene>
    <name evidence="1" type="primary">OSJNBa0011J08.18</name>
</gene>
<reference evidence="2" key="1">
    <citation type="journal article" date="2005" name="Nature">
        <title>The map-based sequence of the rice genome.</title>
        <authorList>
            <consortium name="International rice genome sequencing project (IRGSP)"/>
            <person name="Matsumoto T."/>
            <person name="Wu J."/>
            <person name="Kanamori H."/>
            <person name="Katayose Y."/>
            <person name="Fujisawa M."/>
            <person name="Namiki N."/>
            <person name="Mizuno H."/>
            <person name="Yamamoto K."/>
            <person name="Antonio B.A."/>
            <person name="Baba T."/>
            <person name="Sakata K."/>
            <person name="Nagamura Y."/>
            <person name="Aoki H."/>
            <person name="Arikawa K."/>
            <person name="Arita K."/>
            <person name="Bito T."/>
            <person name="Chiden Y."/>
            <person name="Fujitsuka N."/>
            <person name="Fukunaka R."/>
            <person name="Hamada M."/>
            <person name="Harada C."/>
            <person name="Hayashi A."/>
            <person name="Hijishita S."/>
            <person name="Honda M."/>
            <person name="Hosokawa S."/>
            <person name="Ichikawa Y."/>
            <person name="Idonuma A."/>
            <person name="Iijima M."/>
            <person name="Ikeda M."/>
            <person name="Ikeno M."/>
            <person name="Ito K."/>
            <person name="Ito S."/>
            <person name="Ito T."/>
            <person name="Ito Y."/>
            <person name="Ito Y."/>
            <person name="Iwabuchi A."/>
            <person name="Kamiya K."/>
            <person name="Karasawa W."/>
            <person name="Kurita K."/>
            <person name="Katagiri S."/>
            <person name="Kikuta A."/>
            <person name="Kobayashi H."/>
            <person name="Kobayashi N."/>
            <person name="Machita K."/>
            <person name="Maehara T."/>
            <person name="Masukawa M."/>
            <person name="Mizubayashi T."/>
            <person name="Mukai Y."/>
            <person name="Nagasaki H."/>
            <person name="Nagata Y."/>
            <person name="Naito S."/>
            <person name="Nakashima M."/>
            <person name="Nakama Y."/>
            <person name="Nakamichi Y."/>
            <person name="Nakamura M."/>
            <person name="Meguro A."/>
            <person name="Negishi M."/>
            <person name="Ohta I."/>
            <person name="Ohta T."/>
            <person name="Okamoto M."/>
            <person name="Ono N."/>
            <person name="Saji S."/>
            <person name="Sakaguchi M."/>
            <person name="Sakai K."/>
            <person name="Shibata M."/>
            <person name="Shimokawa T."/>
            <person name="Song J."/>
            <person name="Takazaki Y."/>
            <person name="Terasawa K."/>
            <person name="Tsugane M."/>
            <person name="Tsuji K."/>
            <person name="Ueda S."/>
            <person name="Waki K."/>
            <person name="Yamagata H."/>
            <person name="Yamamoto M."/>
            <person name="Yamamoto S."/>
            <person name="Yamane H."/>
            <person name="Yoshiki S."/>
            <person name="Yoshihara R."/>
            <person name="Yukawa K."/>
            <person name="Zhong H."/>
            <person name="Yano M."/>
            <person name="Yuan Q."/>
            <person name="Ouyang S."/>
            <person name="Liu J."/>
            <person name="Jones K.M."/>
            <person name="Gansberger K."/>
            <person name="Moffat K."/>
            <person name="Hill J."/>
            <person name="Bera J."/>
            <person name="Fadrosh D."/>
            <person name="Jin S."/>
            <person name="Johri S."/>
            <person name="Kim M."/>
            <person name="Overton L."/>
            <person name="Reardon M."/>
            <person name="Tsitrin T."/>
            <person name="Vuong H."/>
            <person name="Weaver B."/>
            <person name="Ciecko A."/>
            <person name="Tallon L."/>
            <person name="Jackson J."/>
            <person name="Pai G."/>
            <person name="Aken S.V."/>
            <person name="Utterback T."/>
            <person name="Reidmuller S."/>
            <person name="Feldblyum T."/>
            <person name="Hsiao J."/>
            <person name="Zismann V."/>
            <person name="Iobst S."/>
            <person name="de Vazeille A.R."/>
            <person name="Buell C.R."/>
            <person name="Ying K."/>
            <person name="Li Y."/>
            <person name="Lu T."/>
            <person name="Huang Y."/>
            <person name="Zhao Q."/>
            <person name="Feng Q."/>
            <person name="Zhang L."/>
            <person name="Zhu J."/>
            <person name="Weng Q."/>
            <person name="Mu J."/>
            <person name="Lu Y."/>
            <person name="Fan D."/>
            <person name="Liu Y."/>
            <person name="Guan J."/>
            <person name="Zhang Y."/>
            <person name="Yu S."/>
            <person name="Liu X."/>
            <person name="Zhang Y."/>
            <person name="Hong G."/>
            <person name="Han B."/>
            <person name="Choisne N."/>
            <person name="Demange N."/>
            <person name="Orjeda G."/>
            <person name="Samain S."/>
            <person name="Cattolico L."/>
            <person name="Pelletier E."/>
            <person name="Couloux A."/>
            <person name="Segurens B."/>
            <person name="Wincker P."/>
            <person name="D'Hont A."/>
            <person name="Scarpelli C."/>
            <person name="Weissenbach J."/>
            <person name="Salanoubat M."/>
            <person name="Quetier F."/>
            <person name="Yu Y."/>
            <person name="Kim H.R."/>
            <person name="Rambo T."/>
            <person name="Currie J."/>
            <person name="Collura K."/>
            <person name="Luo M."/>
            <person name="Yang T."/>
            <person name="Ammiraju J.S.S."/>
            <person name="Engler F."/>
            <person name="Soderlund C."/>
            <person name="Wing R.A."/>
            <person name="Palmer L.E."/>
            <person name="de la Bastide M."/>
            <person name="Spiegel L."/>
            <person name="Nascimento L."/>
            <person name="Zutavern T."/>
            <person name="O'Shaughnessy A."/>
            <person name="Dike S."/>
            <person name="Dedhia N."/>
            <person name="Preston R."/>
            <person name="Balija V."/>
            <person name="McCombie W.R."/>
            <person name="Chow T."/>
            <person name="Chen H."/>
            <person name="Chung M."/>
            <person name="Chen C."/>
            <person name="Shaw J."/>
            <person name="Wu H."/>
            <person name="Hsiao K."/>
            <person name="Chao Y."/>
            <person name="Chu M."/>
            <person name="Cheng C."/>
            <person name="Hour A."/>
            <person name="Lee P."/>
            <person name="Lin S."/>
            <person name="Lin Y."/>
            <person name="Liou J."/>
            <person name="Liu S."/>
            <person name="Hsing Y."/>
            <person name="Raghuvanshi S."/>
            <person name="Mohanty A."/>
            <person name="Bharti A.K."/>
            <person name="Gaur A."/>
            <person name="Gupta V."/>
            <person name="Kumar D."/>
            <person name="Ravi V."/>
            <person name="Vij S."/>
            <person name="Kapur A."/>
            <person name="Khurana P."/>
            <person name="Khurana P."/>
            <person name="Khurana J.P."/>
            <person name="Tyagi A.K."/>
            <person name="Gaikwad K."/>
            <person name="Singh A."/>
            <person name="Dalal V."/>
            <person name="Srivastava S."/>
            <person name="Dixit A."/>
            <person name="Pal A.K."/>
            <person name="Ghazi I.A."/>
            <person name="Yadav M."/>
            <person name="Pandit A."/>
            <person name="Bhargava A."/>
            <person name="Sureshbabu K."/>
            <person name="Batra K."/>
            <person name="Sharma T.R."/>
            <person name="Mohapatra T."/>
            <person name="Singh N.K."/>
            <person name="Messing J."/>
            <person name="Nelson A.B."/>
            <person name="Fuks G."/>
            <person name="Kavchok S."/>
            <person name="Keizer G."/>
            <person name="Linton E."/>
            <person name="Llaca V."/>
            <person name="Song R."/>
            <person name="Tanyolac B."/>
            <person name="Young S."/>
            <person name="Ho-Il K."/>
            <person name="Hahn J.H."/>
            <person name="Sangsakoo G."/>
            <person name="Vanavichit A."/>
            <person name="de Mattos Luiz.A.T."/>
            <person name="Zimmer P.D."/>
            <person name="Malone G."/>
            <person name="Dellagostin O."/>
            <person name="de Oliveira A.C."/>
            <person name="Bevan M."/>
            <person name="Bancroft I."/>
            <person name="Minx P."/>
            <person name="Cordum H."/>
            <person name="Wilson R."/>
            <person name="Cheng Z."/>
            <person name="Jin W."/>
            <person name="Jiang J."/>
            <person name="Leong S.A."/>
            <person name="Iwama H."/>
            <person name="Gojobori T."/>
            <person name="Itoh T."/>
            <person name="Niimura Y."/>
            <person name="Fujii Y."/>
            <person name="Habara T."/>
            <person name="Sakai H."/>
            <person name="Sato Y."/>
            <person name="Wilson G."/>
            <person name="Kumar K."/>
            <person name="McCouch S."/>
            <person name="Juretic N."/>
            <person name="Hoen D."/>
            <person name="Wright S."/>
            <person name="Bruskiewich R."/>
            <person name="Bureau T."/>
            <person name="Miyao A."/>
            <person name="Hirochika H."/>
            <person name="Nishikawa T."/>
            <person name="Kadowaki K."/>
            <person name="Sugiura M."/>
            <person name="Burr B."/>
            <person name="Sasaki T."/>
        </authorList>
    </citation>
    <scope>NUCLEOTIDE SEQUENCE [LARGE SCALE GENOMIC DNA]</scope>
    <source>
        <strain evidence="2">cv. Nipponbare</strain>
    </source>
</reference>
<organism evidence="1 2">
    <name type="scientific">Oryza sativa subsp. japonica</name>
    <name type="common">Rice</name>
    <dbReference type="NCBI Taxonomy" id="39947"/>
    <lineage>
        <taxon>Eukaryota</taxon>
        <taxon>Viridiplantae</taxon>
        <taxon>Streptophyta</taxon>
        <taxon>Embryophyta</taxon>
        <taxon>Tracheophyta</taxon>
        <taxon>Spermatophyta</taxon>
        <taxon>Magnoliopsida</taxon>
        <taxon>Liliopsida</taxon>
        <taxon>Poales</taxon>
        <taxon>Poaceae</taxon>
        <taxon>BOP clade</taxon>
        <taxon>Oryzoideae</taxon>
        <taxon>Oryzeae</taxon>
        <taxon>Oryzinae</taxon>
        <taxon>Oryza</taxon>
        <taxon>Oryza sativa</taxon>
    </lineage>
</organism>
<reference evidence="2" key="2">
    <citation type="journal article" date="2008" name="Nucleic Acids Res.">
        <title>The rice annotation project database (RAP-DB): 2008 update.</title>
        <authorList>
            <consortium name="The rice annotation project (RAP)"/>
        </authorList>
    </citation>
    <scope>GENOME REANNOTATION</scope>
    <source>
        <strain evidence="2">cv. Nipponbare</strain>
    </source>
</reference>
<sequence>MATIYSWVHTGLPTKCRSREAINTCPSSVL</sequence>
<protein>
    <submittedName>
        <fullName evidence="1">OSJNBa0011J08.18 protein</fullName>
    </submittedName>
</protein>
<dbReference type="EMBL" id="AL606624">
    <property type="protein sequence ID" value="CAE03263.1"/>
    <property type="molecule type" value="Genomic_DNA"/>
</dbReference>
<evidence type="ECO:0000313" key="1">
    <source>
        <dbReference type="EMBL" id="CAE03263.1"/>
    </source>
</evidence>
<dbReference type="Proteomes" id="UP000000763">
    <property type="component" value="Chromosome 4"/>
</dbReference>
<evidence type="ECO:0000313" key="2">
    <source>
        <dbReference type="Proteomes" id="UP000000763"/>
    </source>
</evidence>
<accession>Q7XQ71</accession>